<proteinExistence type="predicted"/>
<organism evidence="2 3">
    <name type="scientific">Methanooceanicella nereidis</name>
    <dbReference type="NCBI Taxonomy" id="2052831"/>
    <lineage>
        <taxon>Archaea</taxon>
        <taxon>Methanobacteriati</taxon>
        <taxon>Methanobacteriota</taxon>
        <taxon>Stenosarchaea group</taxon>
        <taxon>Methanomicrobia</taxon>
        <taxon>Methanocellales</taxon>
        <taxon>Methanocellaceae</taxon>
        <taxon>Methanooceanicella</taxon>
    </lineage>
</organism>
<evidence type="ECO:0000259" key="1">
    <source>
        <dbReference type="PROSITE" id="PS51379"/>
    </source>
</evidence>
<dbReference type="PANTHER" id="PTHR43196:SF2">
    <property type="entry name" value="PHOSPHOADENOSINE PHOSPHOSULFATE REDUCTASE"/>
    <property type="match status" value="1"/>
</dbReference>
<evidence type="ECO:0000313" key="2">
    <source>
        <dbReference type="EMBL" id="MCD1294855.1"/>
    </source>
</evidence>
<evidence type="ECO:0000313" key="3">
    <source>
        <dbReference type="Proteomes" id="UP001320159"/>
    </source>
</evidence>
<dbReference type="NCBIfam" id="NF010368">
    <property type="entry name" value="PRK13795.1-3"/>
    <property type="match status" value="1"/>
</dbReference>
<gene>
    <name evidence="2" type="ORF">CUJ83_07570</name>
</gene>
<dbReference type="PROSITE" id="PS51379">
    <property type="entry name" value="4FE4S_FER_2"/>
    <property type="match status" value="2"/>
</dbReference>
<dbReference type="SMART" id="SM00359">
    <property type="entry name" value="PUA"/>
    <property type="match status" value="1"/>
</dbReference>
<dbReference type="InterPro" id="IPR004521">
    <property type="entry name" value="Uncharacterised_CHP00451"/>
</dbReference>
<dbReference type="Gene3D" id="3.40.50.620">
    <property type="entry name" value="HUPs"/>
    <property type="match status" value="1"/>
</dbReference>
<dbReference type="CDD" id="cd23947">
    <property type="entry name" value="PAPS_reductase-like_YbdN"/>
    <property type="match status" value="1"/>
</dbReference>
<reference evidence="2 3" key="1">
    <citation type="submission" date="2017-11" db="EMBL/GenBank/DDBJ databases">
        <title>Isolation and Characterization of Family Methanocellaceae Species from Potential Methane Hydrate Area Offshore Southwestern Taiwan.</title>
        <authorList>
            <person name="Zhang W.-L."/>
            <person name="Chen W.-C."/>
            <person name="Lai M.-C."/>
            <person name="Chen S.-C."/>
        </authorList>
    </citation>
    <scope>NUCLEOTIDE SEQUENCE [LARGE SCALE GENOMIC DNA]</scope>
    <source>
        <strain evidence="2 3">CWC-04</strain>
    </source>
</reference>
<dbReference type="NCBIfam" id="TIGR00451">
    <property type="entry name" value="unchar_dom_2"/>
    <property type="match status" value="1"/>
</dbReference>
<dbReference type="InterPro" id="IPR050128">
    <property type="entry name" value="Sulfate_adenylyltrnsfr_sub2"/>
</dbReference>
<protein>
    <submittedName>
        <fullName evidence="2">Phosphoadenosine phosphosulfate reductase</fullName>
    </submittedName>
</protein>
<dbReference type="InterPro" id="IPR036974">
    <property type="entry name" value="PUA_sf"/>
</dbReference>
<dbReference type="Pfam" id="PF01472">
    <property type="entry name" value="PUA"/>
    <property type="match status" value="1"/>
</dbReference>
<dbReference type="AlphaFoldDB" id="A0AAP2W4X3"/>
<dbReference type="PROSITE" id="PS00198">
    <property type="entry name" value="4FE4S_FER_1"/>
    <property type="match status" value="2"/>
</dbReference>
<dbReference type="InterPro" id="IPR015947">
    <property type="entry name" value="PUA-like_sf"/>
</dbReference>
<dbReference type="Proteomes" id="UP001320159">
    <property type="component" value="Unassembled WGS sequence"/>
</dbReference>
<dbReference type="CDD" id="cd07953">
    <property type="entry name" value="PUA"/>
    <property type="match status" value="1"/>
</dbReference>
<dbReference type="InterPro" id="IPR014729">
    <property type="entry name" value="Rossmann-like_a/b/a_fold"/>
</dbReference>
<dbReference type="Pfam" id="PF01507">
    <property type="entry name" value="PAPS_reduct"/>
    <property type="match status" value="1"/>
</dbReference>
<dbReference type="SUPFAM" id="SSF54862">
    <property type="entry name" value="4Fe-4S ferredoxins"/>
    <property type="match status" value="1"/>
</dbReference>
<dbReference type="InterPro" id="IPR002478">
    <property type="entry name" value="PUA"/>
</dbReference>
<dbReference type="Pfam" id="PF13237">
    <property type="entry name" value="Fer4_10"/>
    <property type="match status" value="1"/>
</dbReference>
<feature type="domain" description="4Fe-4S ferredoxin-type" evidence="1">
    <location>
        <begin position="605"/>
        <end position="627"/>
    </location>
</feature>
<sequence length="630" mass="70397">MSHVYLGKLTLYWCDECNVPLLGKKCAKCGSAARYVDCTPPGDIRPAFPYDIDLINSAAEDAFGHSGLIPKDKLVVLNKAPYEDRLDEIYVDGRMFGAIRFDPSRLKWMFMPRAFAARQMEVKKGFVIADKGAEKPLLGSSNLLGPGVVDCDPDIKIDDEVIVLLEGRPIAVGRAKMAGEDMKQRKRGVAVKVRWNGYDESPILMGGQTWDDAIEANNNYLGSLEGEAVNFVRKAVDKYGLPVAVSYSGGKDSLATLLLVQKAITGFDILYINTGLEFPETTKNVYDVVEKYGLKLKTAEAESFWDAAPNFGPPSVEARWCCKVCKLGPITNLIEGSYADGCLTFIGQRRYESEIRAKSQRIWQNPWVTNQISASPIQNWTALHIWLYLFREKAPYNSLYERGFDRIGCWLCPSASLSDYEYVKREHPDMWARWSSFLEDYCKKVGYPAEYITYGFWRWRNLPKPWEELRQSLGITLNKPEYKVDTLNFVMVAGHRPCKDGSATAEGSFDKPLDLERLQNMLKPLGEVKGMDGVLYVSRDGGSLQVYATGTMVARAKDKDSAASMLRMAEKAVRRGMLCIGCGVCVGACPINAITKENHKVTTGDDCNGCGSCIDICPLVKFQRKEEHVS</sequence>
<dbReference type="InterPro" id="IPR017896">
    <property type="entry name" value="4Fe4S_Fe-S-bd"/>
</dbReference>
<keyword evidence="3" id="KW-1185">Reference proteome</keyword>
<dbReference type="EMBL" id="PGCK01000005">
    <property type="protein sequence ID" value="MCD1294855.1"/>
    <property type="molecule type" value="Genomic_DNA"/>
</dbReference>
<dbReference type="GO" id="GO:0003723">
    <property type="term" value="F:RNA binding"/>
    <property type="evidence" value="ECO:0007669"/>
    <property type="project" value="InterPro"/>
</dbReference>
<dbReference type="GO" id="GO:0016491">
    <property type="term" value="F:oxidoreductase activity"/>
    <property type="evidence" value="ECO:0007669"/>
    <property type="project" value="UniProtKB-ARBA"/>
</dbReference>
<feature type="domain" description="4Fe-4S ferredoxin-type" evidence="1">
    <location>
        <begin position="570"/>
        <end position="599"/>
    </location>
</feature>
<dbReference type="InterPro" id="IPR017900">
    <property type="entry name" value="4Fe4S_Fe_S_CS"/>
</dbReference>
<dbReference type="SUPFAM" id="SSF88697">
    <property type="entry name" value="PUA domain-like"/>
    <property type="match status" value="1"/>
</dbReference>
<dbReference type="Gene3D" id="3.30.70.20">
    <property type="match status" value="1"/>
</dbReference>
<dbReference type="RefSeq" id="WP_230741689.1">
    <property type="nucleotide sequence ID" value="NZ_PGCK01000005.1"/>
</dbReference>
<comment type="caution">
    <text evidence="2">The sequence shown here is derived from an EMBL/GenBank/DDBJ whole genome shotgun (WGS) entry which is preliminary data.</text>
</comment>
<dbReference type="NCBIfam" id="NF010367">
    <property type="entry name" value="PRK13795.1-2"/>
    <property type="match status" value="1"/>
</dbReference>
<name>A0AAP2W4X3_9EURY</name>
<dbReference type="PANTHER" id="PTHR43196">
    <property type="entry name" value="SULFATE ADENYLYLTRANSFERASE SUBUNIT 2"/>
    <property type="match status" value="1"/>
</dbReference>
<dbReference type="Gene3D" id="2.30.130.10">
    <property type="entry name" value="PUA domain"/>
    <property type="match status" value="1"/>
</dbReference>
<dbReference type="InterPro" id="IPR002500">
    <property type="entry name" value="PAPS_reduct_dom"/>
</dbReference>
<accession>A0AAP2W4X3</accession>
<dbReference type="PROSITE" id="PS50890">
    <property type="entry name" value="PUA"/>
    <property type="match status" value="1"/>
</dbReference>
<dbReference type="SUPFAM" id="SSF52402">
    <property type="entry name" value="Adenine nucleotide alpha hydrolases-like"/>
    <property type="match status" value="1"/>
</dbReference>